<feature type="transmembrane region" description="Helical" evidence="1">
    <location>
        <begin position="156"/>
        <end position="174"/>
    </location>
</feature>
<dbReference type="Proteomes" id="UP000013996">
    <property type="component" value="Unassembled WGS sequence"/>
</dbReference>
<dbReference type="NCBIfam" id="NF047440">
    <property type="entry name" value="LA3751_2_3_fam"/>
    <property type="match status" value="1"/>
</dbReference>
<gene>
    <name evidence="2" type="ORF">LEP1GSC202_3323</name>
</gene>
<proteinExistence type="predicted"/>
<keyword evidence="1" id="KW-0472">Membrane</keyword>
<evidence type="ECO:0000313" key="2">
    <source>
        <dbReference type="EMBL" id="EOQ88243.1"/>
    </source>
</evidence>
<name>A0A5E8HBT6_9LEPT</name>
<feature type="transmembrane region" description="Helical" evidence="1">
    <location>
        <begin position="390"/>
        <end position="410"/>
    </location>
</feature>
<evidence type="ECO:0000313" key="3">
    <source>
        <dbReference type="Proteomes" id="UP000013996"/>
    </source>
</evidence>
<feature type="transmembrane region" description="Helical" evidence="1">
    <location>
        <begin position="20"/>
        <end position="37"/>
    </location>
</feature>
<dbReference type="EMBL" id="AOGX02000024">
    <property type="protein sequence ID" value="EOQ88243.1"/>
    <property type="molecule type" value="Genomic_DNA"/>
</dbReference>
<dbReference type="OrthoDB" id="345553at2"/>
<dbReference type="RefSeq" id="WP_015678259.1">
    <property type="nucleotide sequence ID" value="NZ_AOGX02000024.1"/>
</dbReference>
<dbReference type="InterPro" id="IPR059217">
    <property type="entry name" value="LA3751_2-like"/>
</dbReference>
<evidence type="ECO:0000256" key="1">
    <source>
        <dbReference type="SAM" id="Phobius"/>
    </source>
</evidence>
<keyword evidence="1" id="KW-0812">Transmembrane</keyword>
<dbReference type="STRING" id="1249483.LEP1GSC202_3323"/>
<feature type="transmembrane region" description="Helical" evidence="1">
    <location>
        <begin position="125"/>
        <end position="144"/>
    </location>
</feature>
<sequence>MNLSQRLKVVLDQFLLQPKVLIVLLLSLLGILFFKRFQWDSGISPLIQSDSQIKLYQVIEYKRNGLGAHECYNEKNVNDENYRFFPFRYPWAFFVKDASGDVKCYFQYPSFFAQIFSLVPLSYRYFNSCILVLYISLCFFAVYFIYKIFEIKKLPYLLLSSVLMLVGYGISSAIEFSESMMAQLFLLSIYLSIFTIEKKNRSSNVVLFLSGFLGGFAIFLRSESLFYIGIPYSILLIQYRSKLKELIINHFFILTGFSFSLILFGFYNYTQFQEFLGIRSRVSYNDFFRIDFGHRLHLIWQYFFGDENRVGFVFYCFPIVILLTLSLFKFELNRIQKFLFYSSTVSFMIIVLFSPYSSGGLYLGMRFTEFSYILFCIFLISLLETSRQNGWSYLLIGLLFLQLLLGIFHVRRNFKTIDYVKKYHEIFQSKLDEYANAPVIHLSTFDLLLVSDSFLKKPHYITKNLNEFNVLESKLIQSGVKQIQVFFYDFKPPRDLNASDEFYKEWIDTKFEIQSKFYKVKSDETIAGFRLMVWTAK</sequence>
<accession>A0A5E8HBT6</accession>
<reference evidence="2 3" key="1">
    <citation type="submission" date="2013-04" db="EMBL/GenBank/DDBJ databases">
        <authorList>
            <person name="Harkins D.M."/>
            <person name="Durkin A.S."/>
            <person name="Brinkac L.M."/>
            <person name="Haft D.H."/>
            <person name="Selengut J.D."/>
            <person name="Sanka R."/>
            <person name="DePew J."/>
            <person name="Purushe J."/>
            <person name="Hartskeerl R.A."/>
            <person name="Ahmed A."/>
            <person name="van der Linden H."/>
            <person name="Goris M.G.A."/>
            <person name="Vinetz J.M."/>
            <person name="Sutton G.G."/>
            <person name="Nierman W.C."/>
            <person name="Fouts D.E."/>
        </authorList>
    </citation>
    <scope>NUCLEOTIDE SEQUENCE [LARGE SCALE GENOMIC DNA]</scope>
    <source>
        <strain evidence="2 3">Sao Paulo</strain>
    </source>
</reference>
<organism evidence="2 3">
    <name type="scientific">Leptospira yanagawae serovar Saopaulo str. Sao Paulo = ATCC 700523</name>
    <dbReference type="NCBI Taxonomy" id="1249483"/>
    <lineage>
        <taxon>Bacteria</taxon>
        <taxon>Pseudomonadati</taxon>
        <taxon>Spirochaetota</taxon>
        <taxon>Spirochaetia</taxon>
        <taxon>Leptospirales</taxon>
        <taxon>Leptospiraceae</taxon>
        <taxon>Leptospira</taxon>
    </lineage>
</organism>
<protein>
    <recommendedName>
        <fullName evidence="4">Dolichyl-phosphate-mannose-protein mannosyltransferase</fullName>
    </recommendedName>
</protein>
<evidence type="ECO:0008006" key="4">
    <source>
        <dbReference type="Google" id="ProtNLM"/>
    </source>
</evidence>
<dbReference type="AlphaFoldDB" id="A0A5E8HBT6"/>
<feature type="transmembrane region" description="Helical" evidence="1">
    <location>
        <begin position="312"/>
        <end position="331"/>
    </location>
</feature>
<keyword evidence="1" id="KW-1133">Transmembrane helix</keyword>
<feature type="transmembrane region" description="Helical" evidence="1">
    <location>
        <begin position="180"/>
        <end position="196"/>
    </location>
</feature>
<feature type="transmembrane region" description="Helical" evidence="1">
    <location>
        <begin position="203"/>
        <end position="219"/>
    </location>
</feature>
<feature type="transmembrane region" description="Helical" evidence="1">
    <location>
        <begin position="225"/>
        <end position="241"/>
    </location>
</feature>
<comment type="caution">
    <text evidence="2">The sequence shown here is derived from an EMBL/GenBank/DDBJ whole genome shotgun (WGS) entry which is preliminary data.</text>
</comment>
<feature type="transmembrane region" description="Helical" evidence="1">
    <location>
        <begin position="363"/>
        <end position="383"/>
    </location>
</feature>
<feature type="transmembrane region" description="Helical" evidence="1">
    <location>
        <begin position="248"/>
        <end position="267"/>
    </location>
</feature>
<feature type="transmembrane region" description="Helical" evidence="1">
    <location>
        <begin position="338"/>
        <end position="357"/>
    </location>
</feature>